<keyword evidence="3" id="KW-0687">Ribonucleoprotein</keyword>
<evidence type="ECO:0000256" key="3">
    <source>
        <dbReference type="ARBA" id="ARBA00023274"/>
    </source>
</evidence>
<dbReference type="PANTHER" id="PTHR19920:SF0">
    <property type="entry name" value="CYTOSOLIC IRON-SULFUR PROTEIN ASSEMBLY PROTEIN CIAO1-RELATED"/>
    <property type="match status" value="1"/>
</dbReference>
<protein>
    <recommendedName>
        <fullName evidence="4">Probable cytosolic iron-sulfur protein assembly protein CIAO1 homolog</fullName>
    </recommendedName>
</protein>
<comment type="similarity">
    <text evidence="4">Belongs to the WD repeat CIA1 family.</text>
</comment>
<evidence type="ECO:0000256" key="2">
    <source>
        <dbReference type="ARBA" id="ARBA00022737"/>
    </source>
</evidence>
<evidence type="ECO:0000256" key="1">
    <source>
        <dbReference type="ARBA" id="ARBA00022574"/>
    </source>
</evidence>
<dbReference type="EMBL" id="HE575321">
    <property type="protein sequence ID" value="CCC92155.1"/>
    <property type="molecule type" value="Genomic_DNA"/>
</dbReference>
<dbReference type="PANTHER" id="PTHR19920">
    <property type="entry name" value="WD40 PROTEIN CIAO1"/>
    <property type="match status" value="1"/>
</dbReference>
<feature type="repeat" description="WD" evidence="5">
    <location>
        <begin position="153"/>
        <end position="184"/>
    </location>
</feature>
<keyword evidence="2" id="KW-0677">Repeat</keyword>
<dbReference type="InterPro" id="IPR028608">
    <property type="entry name" value="CIAO1/Cia1"/>
</dbReference>
<name>G0URZ3_TRYCI</name>
<proteinExistence type="inferred from homology"/>
<feature type="repeat" description="WD" evidence="5">
    <location>
        <begin position="403"/>
        <end position="423"/>
    </location>
</feature>
<dbReference type="AlphaFoldDB" id="G0URZ3"/>
<keyword evidence="1 5" id="KW-0853">WD repeat</keyword>
<dbReference type="SUPFAM" id="SSF50978">
    <property type="entry name" value="WD40 repeat-like"/>
    <property type="match status" value="1"/>
</dbReference>
<accession>G0URZ3</accession>
<feature type="repeat" description="WD" evidence="5">
    <location>
        <begin position="104"/>
        <end position="135"/>
    </location>
</feature>
<dbReference type="HAMAP" id="MF_03037">
    <property type="entry name" value="ciao1"/>
    <property type="match status" value="1"/>
</dbReference>
<sequence length="423" mass="46717">MKDDRPQCFDVRDSRTGGAVGGDALPVHLPYDPPPLLQLELVSELEGHTERVWCVAWCPAADILASCSGDGTVRLWGYTHPLQNENDREGGEVDGQWNCIDTLQGEHSRTIRHVSWSPSGAFIGCASFDRTASVWRRSSDDPSCYEFELEAVLDGHENEVKCVAWATDNTLATCSRDRTVWVWDRVDIGEFECAGVLAGHAQDVKSCAWFFSPTGVEKPVLLSCSYDNTIKIWTESHRRDDWYCCQTLIRHEGTVWAVAVQPLEQSIDAMQPGGEEEGEETTHRFTPIMCSSSDDKTITFWGRDTQGKFFSICTASGFAERTIYSVGWAPCGRGHSNSIVACGSGDNKITLLGLYQTMGSNEIHVNVIAEVSAAHEADVNSVAFSFVTNSLMDDDRGNDGELLLASGGDDSIVRLWRVKKMQL</sequence>
<dbReference type="VEuPathDB" id="TriTrypDB:TcIL3000_8_3740"/>
<reference evidence="6" key="1">
    <citation type="journal article" date="2012" name="Proc. Natl. Acad. Sci. U.S.A.">
        <title>Antigenic diversity is generated by distinct evolutionary mechanisms in African trypanosome species.</title>
        <authorList>
            <person name="Jackson A.P."/>
            <person name="Berry A."/>
            <person name="Aslett M."/>
            <person name="Allison H.C."/>
            <person name="Burton P."/>
            <person name="Vavrova-Anderson J."/>
            <person name="Brown R."/>
            <person name="Browne H."/>
            <person name="Corton N."/>
            <person name="Hauser H."/>
            <person name="Gamble J."/>
            <person name="Gilderthorp R."/>
            <person name="Marcello L."/>
            <person name="McQuillan J."/>
            <person name="Otto T.D."/>
            <person name="Quail M.A."/>
            <person name="Sanders M.J."/>
            <person name="van Tonder A."/>
            <person name="Ginger M.L."/>
            <person name="Field M.C."/>
            <person name="Barry J.D."/>
            <person name="Hertz-Fowler C."/>
            <person name="Berriman M."/>
        </authorList>
    </citation>
    <scope>NUCLEOTIDE SEQUENCE</scope>
    <source>
        <strain evidence="6">IL3000</strain>
    </source>
</reference>
<dbReference type="InterPro" id="IPR001680">
    <property type="entry name" value="WD40_rpt"/>
</dbReference>
<evidence type="ECO:0000313" key="6">
    <source>
        <dbReference type="EMBL" id="CCC92155.1"/>
    </source>
</evidence>
<organism evidence="6">
    <name type="scientific">Trypanosoma congolense (strain IL3000)</name>
    <dbReference type="NCBI Taxonomy" id="1068625"/>
    <lineage>
        <taxon>Eukaryota</taxon>
        <taxon>Discoba</taxon>
        <taxon>Euglenozoa</taxon>
        <taxon>Kinetoplastea</taxon>
        <taxon>Metakinetoplastina</taxon>
        <taxon>Trypanosomatida</taxon>
        <taxon>Trypanosomatidae</taxon>
        <taxon>Trypanosoma</taxon>
        <taxon>Nannomonas</taxon>
    </lineage>
</organism>
<dbReference type="InterPro" id="IPR036322">
    <property type="entry name" value="WD40_repeat_dom_sf"/>
</dbReference>
<dbReference type="CDD" id="cd00200">
    <property type="entry name" value="WD40"/>
    <property type="match status" value="1"/>
</dbReference>
<dbReference type="GO" id="GO:0016226">
    <property type="term" value="P:iron-sulfur cluster assembly"/>
    <property type="evidence" value="ECO:0007669"/>
    <property type="project" value="UniProtKB-UniRule"/>
</dbReference>
<comment type="function">
    <text evidence="4">Essential component of the cytosolic iron-sulfur (Fe/S) protein assembly machinery. Required for the maturation of extramitochondrial Fe/S proteins.</text>
</comment>
<feature type="repeat" description="WD" evidence="5">
    <location>
        <begin position="45"/>
        <end position="76"/>
    </location>
</feature>
<dbReference type="Gene3D" id="2.130.10.10">
    <property type="entry name" value="YVTN repeat-like/Quinoprotein amine dehydrogenase"/>
    <property type="match status" value="2"/>
</dbReference>
<dbReference type="SMART" id="SM00320">
    <property type="entry name" value="WD40"/>
    <property type="match status" value="6"/>
</dbReference>
<gene>
    <name evidence="6" type="ORF">TCIL3000_8_3740</name>
</gene>
<dbReference type="PROSITE" id="PS50082">
    <property type="entry name" value="WD_REPEATS_2"/>
    <property type="match status" value="4"/>
</dbReference>
<dbReference type="InterPro" id="IPR020472">
    <property type="entry name" value="WD40_PAC1"/>
</dbReference>
<dbReference type="PRINTS" id="PR00320">
    <property type="entry name" value="GPROTEINBRPT"/>
</dbReference>
<evidence type="ECO:0000256" key="5">
    <source>
        <dbReference type="PROSITE-ProRule" id="PRU00221"/>
    </source>
</evidence>
<dbReference type="PROSITE" id="PS50294">
    <property type="entry name" value="WD_REPEATS_REGION"/>
    <property type="match status" value="2"/>
</dbReference>
<dbReference type="GO" id="GO:1990904">
    <property type="term" value="C:ribonucleoprotein complex"/>
    <property type="evidence" value="ECO:0007669"/>
    <property type="project" value="UniProtKB-KW"/>
</dbReference>
<dbReference type="GO" id="GO:0097361">
    <property type="term" value="C:cytosolic [4Fe-4S] assembly targeting complex"/>
    <property type="evidence" value="ECO:0007669"/>
    <property type="project" value="InterPro"/>
</dbReference>
<evidence type="ECO:0000256" key="4">
    <source>
        <dbReference type="HAMAP-Rule" id="MF_03037"/>
    </source>
</evidence>
<dbReference type="InterPro" id="IPR015943">
    <property type="entry name" value="WD40/YVTN_repeat-like_dom_sf"/>
</dbReference>
<dbReference type="Pfam" id="PF00400">
    <property type="entry name" value="WD40"/>
    <property type="match status" value="5"/>
</dbReference>